<dbReference type="GO" id="GO:0016020">
    <property type="term" value="C:membrane"/>
    <property type="evidence" value="ECO:0007669"/>
    <property type="project" value="InterPro"/>
</dbReference>
<dbReference type="InterPro" id="IPR023346">
    <property type="entry name" value="Lysozyme-like_dom_sf"/>
</dbReference>
<dbReference type="PANTHER" id="PTHR37423">
    <property type="entry name" value="SOLUBLE LYTIC MUREIN TRANSGLYCOSYLASE-RELATED"/>
    <property type="match status" value="1"/>
</dbReference>
<dbReference type="OrthoDB" id="9815002at2"/>
<evidence type="ECO:0000313" key="5">
    <source>
        <dbReference type="EMBL" id="QDH26005.1"/>
    </source>
</evidence>
<evidence type="ECO:0000259" key="4">
    <source>
        <dbReference type="Pfam" id="PF01464"/>
    </source>
</evidence>
<evidence type="ECO:0000256" key="3">
    <source>
        <dbReference type="ARBA" id="ARBA00022729"/>
    </source>
</evidence>
<dbReference type="RefSeq" id="WP_141493632.1">
    <property type="nucleotide sequence ID" value="NZ_CP032485.1"/>
</dbReference>
<dbReference type="KEGG" id="ntn:D5366_10805"/>
<dbReference type="PROSITE" id="PS00922">
    <property type="entry name" value="TRANSGLYCOSYLASE"/>
    <property type="match status" value="1"/>
</dbReference>
<keyword evidence="3" id="KW-0732">Signal</keyword>
<dbReference type="GO" id="GO:0000270">
    <property type="term" value="P:peptidoglycan metabolic process"/>
    <property type="evidence" value="ECO:0007669"/>
    <property type="project" value="InterPro"/>
</dbReference>
<accession>A0A4Y6VC90</accession>
<dbReference type="Gene3D" id="1.10.530.10">
    <property type="match status" value="1"/>
</dbReference>
<keyword evidence="6" id="KW-1185">Reference proteome</keyword>
<protein>
    <submittedName>
        <fullName evidence="5">Lytic transglycosylase domain-containing protein</fullName>
    </submittedName>
</protein>
<evidence type="ECO:0000313" key="6">
    <source>
        <dbReference type="Proteomes" id="UP000317214"/>
    </source>
</evidence>
<dbReference type="PANTHER" id="PTHR37423:SF2">
    <property type="entry name" value="MEMBRANE-BOUND LYTIC MUREIN TRANSGLYCOSYLASE C"/>
    <property type="match status" value="1"/>
</dbReference>
<dbReference type="InterPro" id="IPR008258">
    <property type="entry name" value="Transglycosylase_SLT_dom_1"/>
</dbReference>
<reference evidence="5 6" key="1">
    <citation type="submission" date="2018-09" db="EMBL/GenBank/DDBJ databases">
        <title>The complete genome sequence of Neokomagataea tanensis NBRC 106556(T).</title>
        <authorList>
            <person name="Chua K.-O."/>
            <person name="See-Too W.-S."/>
            <person name="Hong K.-W."/>
            <person name="Yin W.-F."/>
            <person name="Chan K.-G."/>
        </authorList>
    </citation>
    <scope>NUCLEOTIDE SEQUENCE [LARGE SCALE GENOMIC DNA]</scope>
    <source>
        <strain evidence="6">AH13 \ NBRC 106556</strain>
    </source>
</reference>
<sequence>MRLRAKSVIASIIIGATALDTAQAAPLSARLQEWLLLTSADGAGFSASRYGSFLTSGPVWPEQSRIMWRYQKALSQENDPGQLQALCPALPLSLPEAFLRCVAYLPHAIAGARSLWISGAVDGAQEAAFEQRFGSGFTSKDQWQRFETLDGAGKLTSARRQISRLAPQDAALASARLSMHYALPDAESAFLSLSEAQKNDPIILRYYSRYLKRADRLDDLQALWNERIFALQKQSPTTAWTNERLTLARTFLLFNRIEDALKFSDDQTLSLDTTARLEAEELTGYIALRALKNAEMALPHFAALQQAQPLRFRAAGWYWAGRGYALLEDDDRAQEAFKEASYYPTMIHGQLALAELTDKTALLNGETKSDAFLAEMHKLLTQQVQPQTQPLQRLDLVDAARSLANSGDYDHSRLFLLLLQTVNPSPSGQKAVADLSLQLNVPAGAVAASHSLARLGYSLYPQGYPNPWPVDADLPEGIILGVARQESAFNPDALSAAHAVGLLQLLPGAARDVVRRAHLKGFNVSAEGLKDPQTNLTVGSAYIRQLLERFDHVIPYALASYNAGPHRVDTWLKANPPVADINDETLLDWIERLPYRETRSYVLNIEANITLYAVESAFHDN</sequence>
<evidence type="ECO:0000256" key="2">
    <source>
        <dbReference type="ARBA" id="ARBA00009387"/>
    </source>
</evidence>
<organism evidence="5 6">
    <name type="scientific">Neokomagataea tanensis</name>
    <dbReference type="NCBI Taxonomy" id="661191"/>
    <lineage>
        <taxon>Bacteria</taxon>
        <taxon>Pseudomonadati</taxon>
        <taxon>Pseudomonadota</taxon>
        <taxon>Alphaproteobacteria</taxon>
        <taxon>Acetobacterales</taxon>
        <taxon>Acetobacteraceae</taxon>
        <taxon>Neokomagataea</taxon>
    </lineage>
</organism>
<dbReference type="SUPFAM" id="SSF48435">
    <property type="entry name" value="Bacterial muramidases"/>
    <property type="match status" value="1"/>
</dbReference>
<dbReference type="Gene3D" id="1.25.20.10">
    <property type="entry name" value="Bacterial muramidases"/>
    <property type="match status" value="1"/>
</dbReference>
<proteinExistence type="inferred from homology"/>
<gene>
    <name evidence="5" type="ORF">D5366_10805</name>
</gene>
<dbReference type="InterPro" id="IPR008939">
    <property type="entry name" value="Lytic_TGlycosylase_superhlx_U"/>
</dbReference>
<dbReference type="SUPFAM" id="SSF53955">
    <property type="entry name" value="Lysozyme-like"/>
    <property type="match status" value="1"/>
</dbReference>
<dbReference type="InterPro" id="IPR000189">
    <property type="entry name" value="Transglyc_AS"/>
</dbReference>
<dbReference type="EMBL" id="CP032485">
    <property type="protein sequence ID" value="QDH26005.1"/>
    <property type="molecule type" value="Genomic_DNA"/>
</dbReference>
<evidence type="ECO:0000256" key="1">
    <source>
        <dbReference type="ARBA" id="ARBA00007734"/>
    </source>
</evidence>
<dbReference type="GO" id="GO:0042597">
    <property type="term" value="C:periplasmic space"/>
    <property type="evidence" value="ECO:0007669"/>
    <property type="project" value="InterPro"/>
</dbReference>
<dbReference type="AlphaFoldDB" id="A0A4Y6VC90"/>
<dbReference type="Proteomes" id="UP000317214">
    <property type="component" value="Chromosome"/>
</dbReference>
<dbReference type="GO" id="GO:0004553">
    <property type="term" value="F:hydrolase activity, hydrolyzing O-glycosyl compounds"/>
    <property type="evidence" value="ECO:0007669"/>
    <property type="project" value="InterPro"/>
</dbReference>
<feature type="domain" description="Transglycosylase SLT" evidence="4">
    <location>
        <begin position="474"/>
        <end position="576"/>
    </location>
</feature>
<name>A0A4Y6VC90_9PROT</name>
<comment type="similarity">
    <text evidence="2">Belongs to the virb1 family.</text>
</comment>
<dbReference type="Pfam" id="PF01464">
    <property type="entry name" value="SLT"/>
    <property type="match status" value="1"/>
</dbReference>
<dbReference type="GO" id="GO:0008933">
    <property type="term" value="F:peptidoglycan lytic transglycosylase activity"/>
    <property type="evidence" value="ECO:0007669"/>
    <property type="project" value="InterPro"/>
</dbReference>
<comment type="similarity">
    <text evidence="1">Belongs to the transglycosylase Slt family.</text>
</comment>
<dbReference type="CDD" id="cd13401">
    <property type="entry name" value="Slt70-like"/>
    <property type="match status" value="1"/>
</dbReference>